<name>A0A8W8MCS8_MAGGI</name>
<keyword evidence="3" id="KW-1185">Reference proteome</keyword>
<evidence type="ECO:0000256" key="1">
    <source>
        <dbReference type="SAM" id="Phobius"/>
    </source>
</evidence>
<accession>A0A8W8MCS8</accession>
<keyword evidence="1" id="KW-1133">Transmembrane helix</keyword>
<dbReference type="EnsemblMetazoa" id="G31704.1">
    <property type="protein sequence ID" value="G31704.1:cds"/>
    <property type="gene ID" value="G31704"/>
</dbReference>
<evidence type="ECO:0000313" key="2">
    <source>
        <dbReference type="EnsemblMetazoa" id="G31704.1:cds"/>
    </source>
</evidence>
<evidence type="ECO:0000313" key="3">
    <source>
        <dbReference type="Proteomes" id="UP000005408"/>
    </source>
</evidence>
<reference evidence="2" key="1">
    <citation type="submission" date="2022-08" db="UniProtKB">
        <authorList>
            <consortium name="EnsemblMetazoa"/>
        </authorList>
    </citation>
    <scope>IDENTIFICATION</scope>
    <source>
        <strain evidence="2">05x7-T-G4-1.051#20</strain>
    </source>
</reference>
<dbReference type="AlphaFoldDB" id="A0A8W8MCS8"/>
<protein>
    <submittedName>
        <fullName evidence="2">Uncharacterized protein</fullName>
    </submittedName>
</protein>
<organism evidence="2 3">
    <name type="scientific">Magallana gigas</name>
    <name type="common">Pacific oyster</name>
    <name type="synonym">Crassostrea gigas</name>
    <dbReference type="NCBI Taxonomy" id="29159"/>
    <lineage>
        <taxon>Eukaryota</taxon>
        <taxon>Metazoa</taxon>
        <taxon>Spiralia</taxon>
        <taxon>Lophotrochozoa</taxon>
        <taxon>Mollusca</taxon>
        <taxon>Bivalvia</taxon>
        <taxon>Autobranchia</taxon>
        <taxon>Pteriomorphia</taxon>
        <taxon>Ostreida</taxon>
        <taxon>Ostreoidea</taxon>
        <taxon>Ostreidae</taxon>
        <taxon>Magallana</taxon>
    </lineage>
</organism>
<sequence length="135" mass="15177">MLEVSLIKSEICPRENARQCCVGFKWNDTQETCLPCDKGYVGINCSSNCIFPWYGLDCMSNCNCTENNCDHVYGCVISNEDVTLADDLDEEMTVIGKRETEPLKINVVVYSIIGLVATSVLFIVLYFCTQLMEKC</sequence>
<dbReference type="Gene3D" id="2.170.300.10">
    <property type="entry name" value="Tie2 ligand-binding domain superfamily"/>
    <property type="match status" value="1"/>
</dbReference>
<keyword evidence="1" id="KW-0472">Membrane</keyword>
<feature type="transmembrane region" description="Helical" evidence="1">
    <location>
        <begin position="107"/>
        <end position="127"/>
    </location>
</feature>
<proteinExistence type="predicted"/>
<keyword evidence="1" id="KW-0812">Transmembrane</keyword>
<dbReference type="Proteomes" id="UP000005408">
    <property type="component" value="Unassembled WGS sequence"/>
</dbReference>